<dbReference type="EMBL" id="VCAO01000003">
    <property type="protein sequence ID" value="TMM48141.1"/>
    <property type="molecule type" value="Genomic_DNA"/>
</dbReference>
<evidence type="ECO:0000256" key="5">
    <source>
        <dbReference type="SAM" id="SignalP"/>
    </source>
</evidence>
<feature type="chain" id="PRO_5024369138" evidence="5">
    <location>
        <begin position="27"/>
        <end position="303"/>
    </location>
</feature>
<organism evidence="7 8">
    <name type="scientific">Qipengyuania marisflavi</name>
    <dbReference type="NCBI Taxonomy" id="2486356"/>
    <lineage>
        <taxon>Bacteria</taxon>
        <taxon>Pseudomonadati</taxon>
        <taxon>Pseudomonadota</taxon>
        <taxon>Alphaproteobacteria</taxon>
        <taxon>Sphingomonadales</taxon>
        <taxon>Erythrobacteraceae</taxon>
        <taxon>Qipengyuania</taxon>
    </lineage>
</organism>
<evidence type="ECO:0000313" key="8">
    <source>
        <dbReference type="Proteomes" id="UP000309668"/>
    </source>
</evidence>
<keyword evidence="5" id="KW-0732">Signal</keyword>
<evidence type="ECO:0000256" key="3">
    <source>
        <dbReference type="ARBA" id="ARBA00022989"/>
    </source>
</evidence>
<comment type="caution">
    <text evidence="7">The sequence shown here is derived from an EMBL/GenBank/DDBJ whole genome shotgun (WGS) entry which is preliminary data.</text>
</comment>
<dbReference type="Proteomes" id="UP000309668">
    <property type="component" value="Unassembled WGS sequence"/>
</dbReference>
<name>A0A5S3P5N9_9SPHN</name>
<accession>A0A5S3P5N9</accession>
<keyword evidence="8" id="KW-1185">Reference proteome</keyword>
<dbReference type="SUPFAM" id="SSF74653">
    <property type="entry name" value="TolA/TonB C-terminal domain"/>
    <property type="match status" value="1"/>
</dbReference>
<dbReference type="GO" id="GO:0016020">
    <property type="term" value="C:membrane"/>
    <property type="evidence" value="ECO:0007669"/>
    <property type="project" value="UniProtKB-SubCell"/>
</dbReference>
<gene>
    <name evidence="7" type="ORF">FEV51_07515</name>
</gene>
<feature type="signal peptide" evidence="5">
    <location>
        <begin position="1"/>
        <end position="26"/>
    </location>
</feature>
<evidence type="ECO:0000256" key="4">
    <source>
        <dbReference type="ARBA" id="ARBA00023136"/>
    </source>
</evidence>
<sequence length="303" mass="32683">MLNTIKSIACTLVSSALTALPVAGQAADKPPVVLEPSSNWHLDYADQKCRLAREFGGGENPHILIMDQNSPSGSFALTAAGRSFGSFTGRSDLFLTFGAGAEAKEVKSYYKGQVDSYGAAVILTGISPYSGTPPESEAVNQETEEQDGLSQLDESAAAAIDHIAVSQKSRRIIFQTGSLAPAFAAMNVCTFDLVGSWGLDVEQHKTRSRPPRLLNIETISDRIRKNYPRAAEMMGEQGFIRARVIVDEAGSVTDCSQENATKLVLLESPTCQIMQGAKFEPALDAKGAPMRSYYTMNVAYKMR</sequence>
<dbReference type="Gene3D" id="3.30.1150.10">
    <property type="match status" value="1"/>
</dbReference>
<protein>
    <submittedName>
        <fullName evidence="7">TonB family protein</fullName>
    </submittedName>
</protein>
<dbReference type="InterPro" id="IPR037682">
    <property type="entry name" value="TonB_C"/>
</dbReference>
<dbReference type="NCBIfam" id="TIGR01352">
    <property type="entry name" value="tonB_Cterm"/>
    <property type="match status" value="1"/>
</dbReference>
<reference evidence="7 8" key="1">
    <citation type="submission" date="2019-05" db="EMBL/GenBank/DDBJ databases">
        <title>Erythrobacter marisflavi sp. nov., isolated from isolated from water of an estuary environment.</title>
        <authorList>
            <person name="Yoon J.-H."/>
        </authorList>
    </citation>
    <scope>NUCLEOTIDE SEQUENCE [LARGE SCALE GENOMIC DNA]</scope>
    <source>
        <strain evidence="7 8">KEM-5</strain>
    </source>
</reference>
<dbReference type="PROSITE" id="PS52015">
    <property type="entry name" value="TONB_CTD"/>
    <property type="match status" value="1"/>
</dbReference>
<dbReference type="OrthoDB" id="7585155at2"/>
<feature type="domain" description="TonB C-terminal" evidence="6">
    <location>
        <begin position="212"/>
        <end position="303"/>
    </location>
</feature>
<comment type="subcellular location">
    <subcellularLocation>
        <location evidence="1">Membrane</location>
        <topology evidence="1">Single-pass membrane protein</topology>
    </subcellularLocation>
</comment>
<keyword evidence="2" id="KW-0812">Transmembrane</keyword>
<dbReference type="RefSeq" id="WP_138617528.1">
    <property type="nucleotide sequence ID" value="NZ_VCAO01000003.1"/>
</dbReference>
<evidence type="ECO:0000256" key="2">
    <source>
        <dbReference type="ARBA" id="ARBA00022692"/>
    </source>
</evidence>
<dbReference type="InterPro" id="IPR006260">
    <property type="entry name" value="TonB/TolA_C"/>
</dbReference>
<evidence type="ECO:0000256" key="1">
    <source>
        <dbReference type="ARBA" id="ARBA00004167"/>
    </source>
</evidence>
<evidence type="ECO:0000313" key="7">
    <source>
        <dbReference type="EMBL" id="TMM48141.1"/>
    </source>
</evidence>
<keyword evidence="3" id="KW-1133">Transmembrane helix</keyword>
<proteinExistence type="predicted"/>
<dbReference type="GO" id="GO:0055085">
    <property type="term" value="P:transmembrane transport"/>
    <property type="evidence" value="ECO:0007669"/>
    <property type="project" value="InterPro"/>
</dbReference>
<evidence type="ECO:0000259" key="6">
    <source>
        <dbReference type="PROSITE" id="PS52015"/>
    </source>
</evidence>
<dbReference type="Pfam" id="PF03544">
    <property type="entry name" value="TonB_C"/>
    <property type="match status" value="1"/>
</dbReference>
<keyword evidence="4" id="KW-0472">Membrane</keyword>
<dbReference type="AlphaFoldDB" id="A0A5S3P5N9"/>